<evidence type="ECO:0000313" key="3">
    <source>
        <dbReference type="Proteomes" id="UP001172673"/>
    </source>
</evidence>
<feature type="transmembrane region" description="Helical" evidence="1">
    <location>
        <begin position="140"/>
        <end position="158"/>
    </location>
</feature>
<keyword evidence="1" id="KW-0812">Transmembrane</keyword>
<keyword evidence="3" id="KW-1185">Reference proteome</keyword>
<dbReference type="Pfam" id="PF08592">
    <property type="entry name" value="Anthrone_oxy"/>
    <property type="match status" value="1"/>
</dbReference>
<accession>A0AA39CF37</accession>
<evidence type="ECO:0008006" key="4">
    <source>
        <dbReference type="Google" id="ProtNLM"/>
    </source>
</evidence>
<keyword evidence="1" id="KW-0472">Membrane</keyword>
<dbReference type="Proteomes" id="UP001172673">
    <property type="component" value="Unassembled WGS sequence"/>
</dbReference>
<dbReference type="AlphaFoldDB" id="A0AA39CF37"/>
<keyword evidence="1" id="KW-1133">Transmembrane helix</keyword>
<organism evidence="2 3">
    <name type="scientific">Cladophialophora chaetospira</name>
    <dbReference type="NCBI Taxonomy" id="386627"/>
    <lineage>
        <taxon>Eukaryota</taxon>
        <taxon>Fungi</taxon>
        <taxon>Dikarya</taxon>
        <taxon>Ascomycota</taxon>
        <taxon>Pezizomycotina</taxon>
        <taxon>Eurotiomycetes</taxon>
        <taxon>Chaetothyriomycetidae</taxon>
        <taxon>Chaetothyriales</taxon>
        <taxon>Herpotrichiellaceae</taxon>
        <taxon>Cladophialophora</taxon>
    </lineage>
</organism>
<evidence type="ECO:0000256" key="1">
    <source>
        <dbReference type="SAM" id="Phobius"/>
    </source>
</evidence>
<comment type="caution">
    <text evidence="2">The sequence shown here is derived from an EMBL/GenBank/DDBJ whole genome shotgun (WGS) entry which is preliminary data.</text>
</comment>
<dbReference type="EMBL" id="JAPDRK010000015">
    <property type="protein sequence ID" value="KAJ9605931.1"/>
    <property type="molecule type" value="Genomic_DNA"/>
</dbReference>
<feature type="transmembrane region" description="Helical" evidence="1">
    <location>
        <begin position="82"/>
        <end position="102"/>
    </location>
</feature>
<feature type="transmembrane region" description="Helical" evidence="1">
    <location>
        <begin position="56"/>
        <end position="75"/>
    </location>
</feature>
<evidence type="ECO:0000313" key="2">
    <source>
        <dbReference type="EMBL" id="KAJ9605931.1"/>
    </source>
</evidence>
<gene>
    <name evidence="2" type="ORF">H2200_009780</name>
</gene>
<name>A0AA39CF37_9EURO</name>
<proteinExistence type="predicted"/>
<reference evidence="2" key="1">
    <citation type="submission" date="2022-10" db="EMBL/GenBank/DDBJ databases">
        <title>Culturing micro-colonial fungi from biological soil crusts in the Mojave desert and describing Neophaeococcomyces mojavensis, and introducing the new genera and species Taxawa tesnikishii.</title>
        <authorList>
            <person name="Kurbessoian T."/>
            <person name="Stajich J.E."/>
        </authorList>
    </citation>
    <scope>NUCLEOTIDE SEQUENCE</scope>
    <source>
        <strain evidence="2">TK_41</strain>
    </source>
</reference>
<dbReference type="InterPro" id="IPR013901">
    <property type="entry name" value="Anthrone_oxy"/>
</dbReference>
<protein>
    <recommendedName>
        <fullName evidence="4">DUF1772-domain-containing protein</fullName>
    </recommendedName>
</protein>
<feature type="transmembrane region" description="Helical" evidence="1">
    <location>
        <begin position="6"/>
        <end position="25"/>
    </location>
</feature>
<sequence length="171" mass="18218">MNTVLVAKLVGIPAALVLGGYHLTLSHNVIPVLYDQSASVALSSFSPIYMKALTEVFLPSGFLSLASLGTLTCNARSATERILYGTATALIIGFGVVTKFVIVPVADRLLFFEETTPLDSKFGSKEEVVKLLKAFTSQNWIRVVFALGAGLIALYAAMTTTEKKASKSILG</sequence>